<evidence type="ECO:0000256" key="9">
    <source>
        <dbReference type="ARBA" id="ARBA00023065"/>
    </source>
</evidence>
<dbReference type="Gene3D" id="3.30.710.10">
    <property type="entry name" value="Potassium Channel Kv1.1, Chain A"/>
    <property type="match status" value="1"/>
</dbReference>
<keyword evidence="8 12" id="KW-1133">Transmembrane helix</keyword>
<dbReference type="InterPro" id="IPR000210">
    <property type="entry name" value="BTB/POZ_dom"/>
</dbReference>
<evidence type="ECO:0000259" key="13">
    <source>
        <dbReference type="SMART" id="SM00225"/>
    </source>
</evidence>
<feature type="transmembrane region" description="Helical" evidence="12">
    <location>
        <begin position="345"/>
        <end position="362"/>
    </location>
</feature>
<keyword evidence="2" id="KW-0813">Transport</keyword>
<dbReference type="PANTHER" id="PTHR11537:SF254">
    <property type="entry name" value="POTASSIUM VOLTAGE-GATED CHANNEL PROTEIN SHAB"/>
    <property type="match status" value="1"/>
</dbReference>
<dbReference type="Pfam" id="PF00520">
    <property type="entry name" value="Ion_trans"/>
    <property type="match status" value="1"/>
</dbReference>
<comment type="subcellular location">
    <subcellularLocation>
        <location evidence="1">Membrane</location>
        <topology evidence="1">Multi-pass membrane protein</topology>
    </subcellularLocation>
</comment>
<dbReference type="PRINTS" id="PR01498">
    <property type="entry name" value="SHAWCHANNEL"/>
</dbReference>
<evidence type="ECO:0000256" key="1">
    <source>
        <dbReference type="ARBA" id="ARBA00004141"/>
    </source>
</evidence>
<dbReference type="CDD" id="cd18317">
    <property type="entry name" value="BTB_POZ_Kv"/>
    <property type="match status" value="1"/>
</dbReference>
<keyword evidence="11" id="KW-0407">Ion channel</keyword>
<evidence type="ECO:0000256" key="4">
    <source>
        <dbReference type="ARBA" id="ARBA00022692"/>
    </source>
</evidence>
<dbReference type="AlphaFoldDB" id="A0A8B6FKV4"/>
<evidence type="ECO:0000256" key="8">
    <source>
        <dbReference type="ARBA" id="ARBA00022989"/>
    </source>
</evidence>
<keyword evidence="5" id="KW-0631">Potassium channel</keyword>
<dbReference type="InterPro" id="IPR028325">
    <property type="entry name" value="VG_K_chnl"/>
</dbReference>
<keyword evidence="4 12" id="KW-0812">Transmembrane</keyword>
<comment type="caution">
    <text evidence="14">The sequence shown here is derived from an EMBL/GenBank/DDBJ whole genome shotgun (WGS) entry which is preliminary data.</text>
</comment>
<dbReference type="Proteomes" id="UP000596742">
    <property type="component" value="Unassembled WGS sequence"/>
</dbReference>
<organism evidence="14 15">
    <name type="scientific">Mytilus galloprovincialis</name>
    <name type="common">Mediterranean mussel</name>
    <dbReference type="NCBI Taxonomy" id="29158"/>
    <lineage>
        <taxon>Eukaryota</taxon>
        <taxon>Metazoa</taxon>
        <taxon>Spiralia</taxon>
        <taxon>Lophotrochozoa</taxon>
        <taxon>Mollusca</taxon>
        <taxon>Bivalvia</taxon>
        <taxon>Autobranchia</taxon>
        <taxon>Pteriomorphia</taxon>
        <taxon>Mytilida</taxon>
        <taxon>Mytiloidea</taxon>
        <taxon>Mytilidae</taxon>
        <taxon>Mytilinae</taxon>
        <taxon>Mytilus</taxon>
    </lineage>
</organism>
<dbReference type="OrthoDB" id="433309at2759"/>
<evidence type="ECO:0000313" key="14">
    <source>
        <dbReference type="EMBL" id="VDI51260.1"/>
    </source>
</evidence>
<dbReference type="InterPro" id="IPR003974">
    <property type="entry name" value="K_chnl_volt-dep_Kv3"/>
</dbReference>
<dbReference type="Pfam" id="PF02214">
    <property type="entry name" value="BTB_2"/>
    <property type="match status" value="1"/>
</dbReference>
<dbReference type="Gene3D" id="1.10.287.70">
    <property type="match status" value="1"/>
</dbReference>
<dbReference type="EMBL" id="UYJE01007038">
    <property type="protein sequence ID" value="VDI51260.1"/>
    <property type="molecule type" value="Genomic_DNA"/>
</dbReference>
<evidence type="ECO:0000313" key="15">
    <source>
        <dbReference type="Proteomes" id="UP000596742"/>
    </source>
</evidence>
<feature type="transmembrane region" description="Helical" evidence="12">
    <location>
        <begin position="391"/>
        <end position="412"/>
    </location>
</feature>
<sequence length="517" mass="59701">METFTNSTRILLNISGTKYEVTRKSLLTHPSSRLGKLASESENTKKEELYFNRPSMAFESILMFYQTGKLHLPPNVCPNVFKEELEYWEIDHELMEQCCLMNYIQFLESYKTKAEFKNSIIQSDKGTSKPCSSKNRIWRIIDYKERTWLAKLFLFVGIGFVLLSVITLALSSLPEYRRTLTACEWHEYVSADHNMDVEVKKYFGKYDCKMLNLITSGSDFHFDIVEDDDHKELFHEDDNFNERNPEISTTFSNFTSEGLQDGTDIKEGGRRDTTLKTTLPDVTLKNNIFYQIDYLATAFFTVELLLRLCVCPSLKLYFNNFLNAVECIVLFGTYVDIIMFNMKSIYKFSSILTNIIDFIKFLRVIRLLRYCQHLAAVQVLKFSIRKNAKDLLVLFFHIVIILLLFANIIFLVEEIDNINSIPQGWWLGLVTLTTVGYGDLTPESFLGKIACSLCALCGIIMMSLIIPIFVETFVQLYGIAHIGNGSNKKVVKAQSIMFTNVKKIDIKTENAYEKINY</sequence>
<evidence type="ECO:0000256" key="2">
    <source>
        <dbReference type="ARBA" id="ARBA00022448"/>
    </source>
</evidence>
<dbReference type="SMART" id="SM00225">
    <property type="entry name" value="BTB"/>
    <property type="match status" value="1"/>
</dbReference>
<dbReference type="InterPro" id="IPR027359">
    <property type="entry name" value="Volt_channel_dom_sf"/>
</dbReference>
<dbReference type="PRINTS" id="PR00169">
    <property type="entry name" value="KCHANNEL"/>
</dbReference>
<accession>A0A8B6FKV4</accession>
<keyword evidence="7" id="KW-0630">Potassium</keyword>
<evidence type="ECO:0000256" key="5">
    <source>
        <dbReference type="ARBA" id="ARBA00022826"/>
    </source>
</evidence>
<dbReference type="GO" id="GO:0051260">
    <property type="term" value="P:protein homooligomerization"/>
    <property type="evidence" value="ECO:0007669"/>
    <property type="project" value="InterPro"/>
</dbReference>
<keyword evidence="10 12" id="KW-0472">Membrane</keyword>
<gene>
    <name evidence="14" type="ORF">MGAL_10B083343</name>
</gene>
<evidence type="ECO:0000256" key="12">
    <source>
        <dbReference type="SAM" id="Phobius"/>
    </source>
</evidence>
<evidence type="ECO:0000256" key="11">
    <source>
        <dbReference type="ARBA" id="ARBA00023303"/>
    </source>
</evidence>
<reference evidence="14" key="1">
    <citation type="submission" date="2018-11" db="EMBL/GenBank/DDBJ databases">
        <authorList>
            <person name="Alioto T."/>
            <person name="Alioto T."/>
        </authorList>
    </citation>
    <scope>NUCLEOTIDE SEQUENCE</scope>
</reference>
<keyword evidence="9" id="KW-0406">Ion transport</keyword>
<protein>
    <recommendedName>
        <fullName evidence="13">BTB domain-containing protein</fullName>
    </recommendedName>
</protein>
<feature type="transmembrane region" description="Helical" evidence="12">
    <location>
        <begin position="449"/>
        <end position="470"/>
    </location>
</feature>
<proteinExistence type="predicted"/>
<feature type="transmembrane region" description="Helical" evidence="12">
    <location>
        <begin position="288"/>
        <end position="309"/>
    </location>
</feature>
<keyword evidence="3" id="KW-0633">Potassium transport</keyword>
<dbReference type="SUPFAM" id="SSF81324">
    <property type="entry name" value="Voltage-gated potassium channels"/>
    <property type="match status" value="1"/>
</dbReference>
<feature type="transmembrane region" description="Helical" evidence="12">
    <location>
        <begin position="424"/>
        <end position="442"/>
    </location>
</feature>
<dbReference type="InterPro" id="IPR003131">
    <property type="entry name" value="T1-type_BTB"/>
</dbReference>
<dbReference type="PANTHER" id="PTHR11537">
    <property type="entry name" value="VOLTAGE-GATED POTASSIUM CHANNEL"/>
    <property type="match status" value="1"/>
</dbReference>
<keyword evidence="6" id="KW-0851">Voltage-gated channel</keyword>
<feature type="transmembrane region" description="Helical" evidence="12">
    <location>
        <begin position="321"/>
        <end position="339"/>
    </location>
</feature>
<dbReference type="GO" id="GO:0008076">
    <property type="term" value="C:voltage-gated potassium channel complex"/>
    <property type="evidence" value="ECO:0007669"/>
    <property type="project" value="InterPro"/>
</dbReference>
<evidence type="ECO:0000256" key="3">
    <source>
        <dbReference type="ARBA" id="ARBA00022538"/>
    </source>
</evidence>
<evidence type="ECO:0000256" key="7">
    <source>
        <dbReference type="ARBA" id="ARBA00022958"/>
    </source>
</evidence>
<dbReference type="GO" id="GO:0001508">
    <property type="term" value="P:action potential"/>
    <property type="evidence" value="ECO:0007669"/>
    <property type="project" value="TreeGrafter"/>
</dbReference>
<name>A0A8B6FKV4_MYTGA</name>
<evidence type="ECO:0000256" key="6">
    <source>
        <dbReference type="ARBA" id="ARBA00022882"/>
    </source>
</evidence>
<dbReference type="InterPro" id="IPR005821">
    <property type="entry name" value="Ion_trans_dom"/>
</dbReference>
<dbReference type="Gene3D" id="1.20.120.350">
    <property type="entry name" value="Voltage-gated potassium channels. Chain C"/>
    <property type="match status" value="1"/>
</dbReference>
<keyword evidence="15" id="KW-1185">Reference proteome</keyword>
<feature type="domain" description="BTB" evidence="13">
    <location>
        <begin position="8"/>
        <end position="106"/>
    </location>
</feature>
<dbReference type="InterPro" id="IPR011333">
    <property type="entry name" value="SKP1/BTB/POZ_sf"/>
</dbReference>
<feature type="transmembrane region" description="Helical" evidence="12">
    <location>
        <begin position="148"/>
        <end position="170"/>
    </location>
</feature>
<dbReference type="SUPFAM" id="SSF54695">
    <property type="entry name" value="POZ domain"/>
    <property type="match status" value="1"/>
</dbReference>
<dbReference type="GO" id="GO:0005249">
    <property type="term" value="F:voltage-gated potassium channel activity"/>
    <property type="evidence" value="ECO:0007669"/>
    <property type="project" value="InterPro"/>
</dbReference>
<evidence type="ECO:0000256" key="10">
    <source>
        <dbReference type="ARBA" id="ARBA00023136"/>
    </source>
</evidence>